<dbReference type="NCBIfam" id="TIGR01456">
    <property type="entry name" value="CECR5"/>
    <property type="match status" value="1"/>
</dbReference>
<dbReference type="NCBIfam" id="TIGR01460">
    <property type="entry name" value="HAD-SF-IIA"/>
    <property type="match status" value="1"/>
</dbReference>
<sequence length="409" mass="45274">MAHSKDTTIAFAFDIDGVLMKGVKPIPGARETIQKLQDLKIPFIFLTNGGGLTEEAHVAKLGQRLDLTFDKRLFVQSHTPYHDRVAEYADKTVLVLGGHGQQIRDLAHAYGFNKVVTPSDFFQEFEHIHPFPEMTRAYHLEHGRRHKAPLRDTKIAAIFVWSSPRDWMLDMQLVIDLLLSRGGYMGTRSSKNGDASLPNYGFQQDDQPKLFFCNPDFEWATQHEQPRFAQGAFREALCGLWAHATRNKAKMQYSVVGKPTEATYIYAEGTLRDYHSATHGTGSDNDNPERRIGRVYMIGDNPESDIVGANSYESRCGFEWRSVLVETGVHVAGTVPIHTPNHTVRDVREAVEWALAGGECGSNVNGEGEDREDGATDGSRSSVNGDVSGRSSSSNLSAVGTSDTSNVSD</sequence>
<dbReference type="GO" id="GO:0005739">
    <property type="term" value="C:mitochondrion"/>
    <property type="evidence" value="ECO:0007669"/>
    <property type="project" value="TreeGrafter"/>
</dbReference>
<name>A0AAI8VD81_9PEZI</name>
<gene>
    <name evidence="2" type="ORF">KHLLAP_LOCUS3259</name>
</gene>
<organism evidence="2 3">
    <name type="scientific">Anthostomella pinea</name>
    <dbReference type="NCBI Taxonomy" id="933095"/>
    <lineage>
        <taxon>Eukaryota</taxon>
        <taxon>Fungi</taxon>
        <taxon>Dikarya</taxon>
        <taxon>Ascomycota</taxon>
        <taxon>Pezizomycotina</taxon>
        <taxon>Sordariomycetes</taxon>
        <taxon>Xylariomycetidae</taxon>
        <taxon>Xylariales</taxon>
        <taxon>Xylariaceae</taxon>
        <taxon>Anthostomella</taxon>
    </lineage>
</organism>
<evidence type="ECO:0000313" key="2">
    <source>
        <dbReference type="EMBL" id="CAJ2502791.1"/>
    </source>
</evidence>
<accession>A0AAI8VD81</accession>
<dbReference type="PANTHER" id="PTHR14269:SF57">
    <property type="entry name" value="SUPERFAMILY HYDROLASE, PUTATIVE (AFU_ORTHOLOGUE AFUA_2G02580)-RELATED"/>
    <property type="match status" value="1"/>
</dbReference>
<dbReference type="AlphaFoldDB" id="A0AAI8VD81"/>
<dbReference type="Gene3D" id="3.40.50.1000">
    <property type="entry name" value="HAD superfamily/HAD-like"/>
    <property type="match status" value="2"/>
</dbReference>
<dbReference type="InterPro" id="IPR023214">
    <property type="entry name" value="HAD_sf"/>
</dbReference>
<evidence type="ECO:0000256" key="1">
    <source>
        <dbReference type="SAM" id="MobiDB-lite"/>
    </source>
</evidence>
<dbReference type="Pfam" id="PF13344">
    <property type="entry name" value="Hydrolase_6"/>
    <property type="match status" value="1"/>
</dbReference>
<dbReference type="Pfam" id="PF13242">
    <property type="entry name" value="Hydrolase_like"/>
    <property type="match status" value="1"/>
</dbReference>
<evidence type="ECO:0000313" key="3">
    <source>
        <dbReference type="Proteomes" id="UP001295740"/>
    </source>
</evidence>
<proteinExistence type="predicted"/>
<dbReference type="EMBL" id="CAUWAG010000004">
    <property type="protein sequence ID" value="CAJ2502791.1"/>
    <property type="molecule type" value="Genomic_DNA"/>
</dbReference>
<dbReference type="SUPFAM" id="SSF56784">
    <property type="entry name" value="HAD-like"/>
    <property type="match status" value="1"/>
</dbReference>
<dbReference type="InterPro" id="IPR050324">
    <property type="entry name" value="CDP-alcohol_PTase-I"/>
</dbReference>
<dbReference type="PANTHER" id="PTHR14269">
    <property type="entry name" value="CDP-DIACYLGLYCEROL--GLYCEROL-3-PHOSPHATE 3-PHOSPHATIDYLTRANSFERASE-RELATED"/>
    <property type="match status" value="1"/>
</dbReference>
<reference evidence="2" key="1">
    <citation type="submission" date="2023-10" db="EMBL/GenBank/DDBJ databases">
        <authorList>
            <person name="Hackl T."/>
        </authorList>
    </citation>
    <scope>NUCLEOTIDE SEQUENCE</scope>
</reference>
<feature type="region of interest" description="Disordered" evidence="1">
    <location>
        <begin position="358"/>
        <end position="409"/>
    </location>
</feature>
<dbReference type="Proteomes" id="UP001295740">
    <property type="component" value="Unassembled WGS sequence"/>
</dbReference>
<feature type="compositionally biased region" description="Polar residues" evidence="1">
    <location>
        <begin position="378"/>
        <end position="409"/>
    </location>
</feature>
<dbReference type="InterPro" id="IPR006357">
    <property type="entry name" value="HAD-SF_hydro_IIA"/>
</dbReference>
<dbReference type="InterPro" id="IPR036412">
    <property type="entry name" value="HAD-like_sf"/>
</dbReference>
<dbReference type="GO" id="GO:0046474">
    <property type="term" value="P:glycerophospholipid biosynthetic process"/>
    <property type="evidence" value="ECO:0007669"/>
    <property type="project" value="TreeGrafter"/>
</dbReference>
<dbReference type="InterPro" id="IPR006353">
    <property type="entry name" value="HAD-SF_hydro_IIA_CECR5"/>
</dbReference>
<keyword evidence="3" id="KW-1185">Reference proteome</keyword>
<protein>
    <submittedName>
        <fullName evidence="2">Uu.00g101850.m01.CDS01</fullName>
    </submittedName>
</protein>
<comment type="caution">
    <text evidence="2">The sequence shown here is derived from an EMBL/GenBank/DDBJ whole genome shotgun (WGS) entry which is preliminary data.</text>
</comment>